<reference evidence="10 11" key="2">
    <citation type="submission" date="2017-02" db="EMBL/GenBank/DDBJ databases">
        <title>A genome survey and senescence transcriptome analysis in Lentinula edodes.</title>
        <authorList>
            <person name="Sakamoto Y."/>
            <person name="Nakade K."/>
            <person name="Sato S."/>
            <person name="Yoshida Y."/>
            <person name="Miyazaki K."/>
            <person name="Natsume S."/>
            <person name="Konno N."/>
        </authorList>
    </citation>
    <scope>NUCLEOTIDE SEQUENCE [LARGE SCALE GENOMIC DNA]</scope>
    <source>
        <strain evidence="10 11">NBRC 111202</strain>
    </source>
</reference>
<dbReference type="Pfam" id="PF04718">
    <property type="entry name" value="ATP-synt_G"/>
    <property type="match status" value="1"/>
</dbReference>
<keyword evidence="8" id="KW-0472">Membrane</keyword>
<comment type="caution">
    <text evidence="10">The sequence shown here is derived from an EMBL/GenBank/DDBJ whole genome shotgun (WGS) entry which is preliminary data.</text>
</comment>
<sequence>MLRPSSFRAALRSRVARPTRFASTGSNPQLEAAQKKAQEVLSSTQQTATKALESAKKLAGPLGETAGKYLASATKSAGPLGERAGKLMGAYKEPVFYNFAVFREIVKQVYRAEGLSPPSSVDAVQSAYRTIWTNATSKVFWQKAINNREIARLGVYAVEAYGIFKIGEMVGRRSIVGYKLE</sequence>
<keyword evidence="5" id="KW-0375">Hydrogen ion transport</keyword>
<keyword evidence="11" id="KW-1185">Reference proteome</keyword>
<dbReference type="STRING" id="5353.A0A1Q3ETR6"/>
<evidence type="ECO:0000256" key="9">
    <source>
        <dbReference type="ARBA" id="ARBA00023310"/>
    </source>
</evidence>
<dbReference type="GO" id="GO:0045259">
    <property type="term" value="C:proton-transporting ATP synthase complex"/>
    <property type="evidence" value="ECO:0007669"/>
    <property type="project" value="UniProtKB-KW"/>
</dbReference>
<keyword evidence="4" id="KW-0138">CF(0)</keyword>
<dbReference type="GO" id="GO:0031966">
    <property type="term" value="C:mitochondrial membrane"/>
    <property type="evidence" value="ECO:0007669"/>
    <property type="project" value="UniProtKB-SubCell"/>
</dbReference>
<organism evidence="10 11">
    <name type="scientific">Lentinula edodes</name>
    <name type="common">Shiitake mushroom</name>
    <name type="synonym">Lentinus edodes</name>
    <dbReference type="NCBI Taxonomy" id="5353"/>
    <lineage>
        <taxon>Eukaryota</taxon>
        <taxon>Fungi</taxon>
        <taxon>Dikarya</taxon>
        <taxon>Basidiomycota</taxon>
        <taxon>Agaricomycotina</taxon>
        <taxon>Agaricomycetes</taxon>
        <taxon>Agaricomycetidae</taxon>
        <taxon>Agaricales</taxon>
        <taxon>Marasmiineae</taxon>
        <taxon>Omphalotaceae</taxon>
        <taxon>Lentinula</taxon>
    </lineage>
</organism>
<dbReference type="GO" id="GO:0015078">
    <property type="term" value="F:proton transmembrane transporter activity"/>
    <property type="evidence" value="ECO:0007669"/>
    <property type="project" value="InterPro"/>
</dbReference>
<reference evidence="10 11" key="1">
    <citation type="submission" date="2016-08" db="EMBL/GenBank/DDBJ databases">
        <authorList>
            <consortium name="Lentinula edodes genome sequencing consortium"/>
            <person name="Sakamoto Y."/>
            <person name="Nakade K."/>
            <person name="Sato S."/>
            <person name="Yoshida Y."/>
            <person name="Miyazaki K."/>
            <person name="Natsume S."/>
            <person name="Konno N."/>
        </authorList>
    </citation>
    <scope>NUCLEOTIDE SEQUENCE [LARGE SCALE GENOMIC DNA]</scope>
    <source>
        <strain evidence="10 11">NBRC 111202</strain>
    </source>
</reference>
<keyword evidence="9" id="KW-0066">ATP synthesis</keyword>
<keyword evidence="7" id="KW-0496">Mitochondrion</keyword>
<proteinExistence type="inferred from homology"/>
<dbReference type="EMBL" id="BDGU01001940">
    <property type="protein sequence ID" value="GAW10610.1"/>
    <property type="molecule type" value="Genomic_DNA"/>
</dbReference>
<evidence type="ECO:0000313" key="11">
    <source>
        <dbReference type="Proteomes" id="UP000188533"/>
    </source>
</evidence>
<evidence type="ECO:0000256" key="5">
    <source>
        <dbReference type="ARBA" id="ARBA00022781"/>
    </source>
</evidence>
<comment type="subcellular location">
    <subcellularLocation>
        <location evidence="1">Mitochondrion membrane</location>
    </subcellularLocation>
</comment>
<comment type="similarity">
    <text evidence="2">Belongs to the ATPase g subunit family.</text>
</comment>
<dbReference type="Proteomes" id="UP000188533">
    <property type="component" value="Unassembled WGS sequence"/>
</dbReference>
<gene>
    <name evidence="10" type="ORF">LENED_012898</name>
</gene>
<evidence type="ECO:0000256" key="2">
    <source>
        <dbReference type="ARBA" id="ARBA00005699"/>
    </source>
</evidence>
<evidence type="ECO:0000256" key="3">
    <source>
        <dbReference type="ARBA" id="ARBA00022448"/>
    </source>
</evidence>
<dbReference type="GO" id="GO:0015986">
    <property type="term" value="P:proton motive force-driven ATP synthesis"/>
    <property type="evidence" value="ECO:0007669"/>
    <property type="project" value="InterPro"/>
</dbReference>
<evidence type="ECO:0000256" key="4">
    <source>
        <dbReference type="ARBA" id="ARBA00022547"/>
    </source>
</evidence>
<evidence type="ECO:0000256" key="6">
    <source>
        <dbReference type="ARBA" id="ARBA00023065"/>
    </source>
</evidence>
<keyword evidence="6" id="KW-0406">Ion transport</keyword>
<keyword evidence="3" id="KW-0813">Transport</keyword>
<accession>A0A1Q3ETR6</accession>
<evidence type="ECO:0000256" key="8">
    <source>
        <dbReference type="ARBA" id="ARBA00023136"/>
    </source>
</evidence>
<evidence type="ECO:0000256" key="1">
    <source>
        <dbReference type="ARBA" id="ARBA00004325"/>
    </source>
</evidence>
<evidence type="ECO:0000256" key="7">
    <source>
        <dbReference type="ARBA" id="ARBA00023128"/>
    </source>
</evidence>
<protein>
    <submittedName>
        <fullName evidence="10">Mitochondrial F1F0-ATP subunit G ATP20</fullName>
    </submittedName>
</protein>
<dbReference type="AlphaFoldDB" id="A0A1Q3ETR6"/>
<dbReference type="InterPro" id="IPR006808">
    <property type="entry name" value="ATP_synth_F0_gsu_mt"/>
</dbReference>
<name>A0A1Q3ETR6_LENED</name>
<evidence type="ECO:0000313" key="10">
    <source>
        <dbReference type="EMBL" id="GAW10610.1"/>
    </source>
</evidence>